<feature type="compositionally biased region" description="Low complexity" evidence="1">
    <location>
        <begin position="90"/>
        <end position="121"/>
    </location>
</feature>
<evidence type="ECO:0000256" key="1">
    <source>
        <dbReference type="SAM" id="MobiDB-lite"/>
    </source>
</evidence>
<proteinExistence type="predicted"/>
<name>A0A4R3N728_9GAMM</name>
<sequence>MADFCRDCRCTAPEGARAHAILDALARDDLDAALRLGLLDAPPCTACAPACRQRLQDARTARLRALAARERHRARRARLQRIAAQRAAARGATISAPAATNPASTAPGSTLPPAAAAALARALEKAQARRP</sequence>
<reference evidence="2 3" key="1">
    <citation type="submission" date="2019-03" db="EMBL/GenBank/DDBJ databases">
        <title>Genomic Encyclopedia of Type Strains, Phase IV (KMG-IV): sequencing the most valuable type-strain genomes for metagenomic binning, comparative biology and taxonomic classification.</title>
        <authorList>
            <person name="Goeker M."/>
        </authorList>
    </citation>
    <scope>NUCLEOTIDE SEQUENCE [LARGE SCALE GENOMIC DNA]</scope>
    <source>
        <strain evidence="2 3">DSM 13605</strain>
    </source>
</reference>
<feature type="compositionally biased region" description="Basic and acidic residues" evidence="1">
    <location>
        <begin position="122"/>
        <end position="131"/>
    </location>
</feature>
<organism evidence="2 3">
    <name type="scientific">Thermomonas haemolytica</name>
    <dbReference type="NCBI Taxonomy" id="141949"/>
    <lineage>
        <taxon>Bacteria</taxon>
        <taxon>Pseudomonadati</taxon>
        <taxon>Pseudomonadota</taxon>
        <taxon>Gammaproteobacteria</taxon>
        <taxon>Lysobacterales</taxon>
        <taxon>Lysobacteraceae</taxon>
        <taxon>Thermomonas</taxon>
    </lineage>
</organism>
<keyword evidence="3" id="KW-1185">Reference proteome</keyword>
<accession>A0A4R3N728</accession>
<dbReference type="RefSeq" id="WP_114959851.1">
    <property type="nucleotide sequence ID" value="NZ_MSZW01000044.1"/>
</dbReference>
<dbReference type="EMBL" id="SMAP01000003">
    <property type="protein sequence ID" value="TCT24925.1"/>
    <property type="molecule type" value="Genomic_DNA"/>
</dbReference>
<protein>
    <submittedName>
        <fullName evidence="2">Uncharacterized protein</fullName>
    </submittedName>
</protein>
<comment type="caution">
    <text evidence="2">The sequence shown here is derived from an EMBL/GenBank/DDBJ whole genome shotgun (WGS) entry which is preliminary data.</text>
</comment>
<evidence type="ECO:0000313" key="2">
    <source>
        <dbReference type="EMBL" id="TCT24925.1"/>
    </source>
</evidence>
<feature type="region of interest" description="Disordered" evidence="1">
    <location>
        <begin position="90"/>
        <end position="131"/>
    </location>
</feature>
<evidence type="ECO:0000313" key="3">
    <source>
        <dbReference type="Proteomes" id="UP000295414"/>
    </source>
</evidence>
<gene>
    <name evidence="2" type="ORF">EDC34_103270</name>
</gene>
<dbReference type="AlphaFoldDB" id="A0A4R3N728"/>
<dbReference type="Proteomes" id="UP000295414">
    <property type="component" value="Unassembled WGS sequence"/>
</dbReference>